<gene>
    <name evidence="1" type="ORF">Xbud_01749</name>
</gene>
<reference evidence="1 2" key="1">
    <citation type="journal article" date="2017" name="Nat. Microbiol.">
        <title>Natural product diversity associated with the nematode symbionts Photorhabdus and Xenorhabdus.</title>
        <authorList>
            <person name="Tobias N.J."/>
            <person name="Wolff H."/>
            <person name="Djahanschiri B."/>
            <person name="Grundmann F."/>
            <person name="Kronenwerth M."/>
            <person name="Shi Y.M."/>
            <person name="Simonyi S."/>
            <person name="Grun P."/>
            <person name="Shapiro-Ilan D."/>
            <person name="Pidot S.J."/>
            <person name="Stinear T.P."/>
            <person name="Ebersberger I."/>
            <person name="Bode H.B."/>
        </authorList>
    </citation>
    <scope>NUCLEOTIDE SEQUENCE [LARGE SCALE GENOMIC DNA]</scope>
    <source>
        <strain evidence="1 2">DSM 16342</strain>
    </source>
</reference>
<dbReference type="EMBL" id="NIBS01000007">
    <property type="protein sequence ID" value="PHM28022.1"/>
    <property type="molecule type" value="Genomic_DNA"/>
</dbReference>
<evidence type="ECO:0000313" key="2">
    <source>
        <dbReference type="Proteomes" id="UP000225833"/>
    </source>
</evidence>
<accession>A0A2D0J1N0</accession>
<proteinExistence type="predicted"/>
<sequence>MKIFFNFMLLIGRHPLVKNKLPITYSEWEPLYYQTIAVTNPFIDNDKSPMVIITSLIISE</sequence>
<comment type="caution">
    <text evidence="1">The sequence shown here is derived from an EMBL/GenBank/DDBJ whole genome shotgun (WGS) entry which is preliminary data.</text>
</comment>
<protein>
    <submittedName>
        <fullName evidence="1">Uncharacterized protein</fullName>
    </submittedName>
</protein>
<evidence type="ECO:0000313" key="1">
    <source>
        <dbReference type="EMBL" id="PHM28022.1"/>
    </source>
</evidence>
<organism evidence="1 2">
    <name type="scientific">Xenorhabdus budapestensis</name>
    <dbReference type="NCBI Taxonomy" id="290110"/>
    <lineage>
        <taxon>Bacteria</taxon>
        <taxon>Pseudomonadati</taxon>
        <taxon>Pseudomonadota</taxon>
        <taxon>Gammaproteobacteria</taxon>
        <taxon>Enterobacterales</taxon>
        <taxon>Morganellaceae</taxon>
        <taxon>Xenorhabdus</taxon>
    </lineage>
</organism>
<name>A0A2D0J1N0_XENBU</name>
<dbReference type="AlphaFoldDB" id="A0A2D0J1N0"/>
<dbReference type="Proteomes" id="UP000225833">
    <property type="component" value="Unassembled WGS sequence"/>
</dbReference>